<dbReference type="Proteomes" id="UP000051634">
    <property type="component" value="Unassembled WGS sequence"/>
</dbReference>
<evidence type="ECO:0000313" key="1">
    <source>
        <dbReference type="EMBL" id="KRT56542.1"/>
    </source>
</evidence>
<comment type="caution">
    <text evidence="1">The sequence shown here is derived from an EMBL/GenBank/DDBJ whole genome shotgun (WGS) entry which is preliminary data.</text>
</comment>
<evidence type="ECO:0000313" key="3">
    <source>
        <dbReference type="Proteomes" id="UP000051276"/>
    </source>
</evidence>
<evidence type="ECO:0000313" key="2">
    <source>
        <dbReference type="EMBL" id="KRT60091.1"/>
    </source>
</evidence>
<keyword evidence="4" id="KW-1185">Reference proteome</keyword>
<name>A0A0T5Z214_9GAMM</name>
<dbReference type="EMBL" id="LMXI01000029">
    <property type="protein sequence ID" value="KRT60091.1"/>
    <property type="molecule type" value="Genomic_DNA"/>
</dbReference>
<reference evidence="3 4" key="1">
    <citation type="submission" date="2015-11" db="EMBL/GenBank/DDBJ databases">
        <title>The genome of Candidatus Endoriftia persephone in Ridgeia piscesae and population structure of the North Eastern Pacific vestimentiferan symbionts.</title>
        <authorList>
            <person name="Perez M."/>
            <person name="Juniper K.S."/>
        </authorList>
    </citation>
    <scope>NUCLEOTIDE SEQUENCE [LARGE SCALE GENOMIC DNA]</scope>
    <source>
        <strain evidence="2">Ind10</strain>
        <strain evidence="1">Ind11</strain>
    </source>
</reference>
<proteinExistence type="predicted"/>
<dbReference type="Proteomes" id="UP000051276">
    <property type="component" value="Unassembled WGS sequence"/>
</dbReference>
<gene>
    <name evidence="1" type="ORF">Ga0074115_1538</name>
    <name evidence="2" type="ORF">Ga0076813_16653</name>
</gene>
<protein>
    <submittedName>
        <fullName evidence="1">Uncharacterized protein</fullName>
    </submittedName>
</protein>
<sequence>MMNSAIIVATSSPAMIARQSGIQKGLLSASGVRSITVVMVVARIESD</sequence>
<organism evidence="1 4">
    <name type="scientific">endosymbiont of Ridgeia piscesae</name>
    <dbReference type="NCBI Taxonomy" id="54398"/>
    <lineage>
        <taxon>Bacteria</taxon>
        <taxon>Pseudomonadati</taxon>
        <taxon>Pseudomonadota</taxon>
        <taxon>Gammaproteobacteria</taxon>
        <taxon>sulfur-oxidizing symbionts</taxon>
    </lineage>
</organism>
<dbReference type="AlphaFoldDB" id="A0A0T5Z214"/>
<accession>A0A0T5Z214</accession>
<dbReference type="RefSeq" id="WP_232433144.1">
    <property type="nucleotide sequence ID" value="NZ_KQ557046.1"/>
</dbReference>
<dbReference type="EMBL" id="LDXT01000044">
    <property type="protein sequence ID" value="KRT56542.1"/>
    <property type="molecule type" value="Genomic_DNA"/>
</dbReference>
<evidence type="ECO:0000313" key="4">
    <source>
        <dbReference type="Proteomes" id="UP000051634"/>
    </source>
</evidence>